<evidence type="ECO:0000313" key="2">
    <source>
        <dbReference type="EMBL" id="OES29046.1"/>
    </source>
</evidence>
<protein>
    <submittedName>
        <fullName evidence="2">Alpha/beta hydrolase family protein</fullName>
    </submittedName>
</protein>
<name>A0AB36FNM0_ALTMA</name>
<sequence length="239" mass="26221">MSKLLFIPGTLCTGNVFTNQITTLTNAGHQCITLEYDQHDNLSDVASHALHLFDEGEPFSICAFSMGGMVAFELLARAPERIEKIALLDSNAHADKPQGRLARSEHLNYAVSHGLDTLIHDQFSNVYLHKPNEELMELIAQMAQDTGIERYKAQLEILATRPDASELLANCAHPMLIIGGCNDVLCPPSEQQRMHNLAANSELVLVEDAGHFAMLEQSAQVNLHLYNFFGGAAHAETSA</sequence>
<comment type="caution">
    <text evidence="2">The sequence shown here is derived from an EMBL/GenBank/DDBJ whole genome shotgun (WGS) entry which is preliminary data.</text>
</comment>
<dbReference type="EMBL" id="MIPY01000021">
    <property type="protein sequence ID" value="OES29046.1"/>
    <property type="molecule type" value="Genomic_DNA"/>
</dbReference>
<organism evidence="2 3">
    <name type="scientific">Alteromonas macleodii</name>
    <name type="common">Pseudoalteromonas macleodii</name>
    <dbReference type="NCBI Taxonomy" id="28108"/>
    <lineage>
        <taxon>Bacteria</taxon>
        <taxon>Pseudomonadati</taxon>
        <taxon>Pseudomonadota</taxon>
        <taxon>Gammaproteobacteria</taxon>
        <taxon>Alteromonadales</taxon>
        <taxon>Alteromonadaceae</taxon>
        <taxon>Alteromonas/Salinimonas group</taxon>
        <taxon>Alteromonas</taxon>
    </lineage>
</organism>
<dbReference type="RefSeq" id="WP_069944898.1">
    <property type="nucleotide sequence ID" value="NZ_MIPW01000018.1"/>
</dbReference>
<dbReference type="InterPro" id="IPR000073">
    <property type="entry name" value="AB_hydrolase_1"/>
</dbReference>
<evidence type="ECO:0000259" key="1">
    <source>
        <dbReference type="Pfam" id="PF12697"/>
    </source>
</evidence>
<keyword evidence="3" id="KW-1185">Reference proteome</keyword>
<evidence type="ECO:0000313" key="3">
    <source>
        <dbReference type="Proteomes" id="UP000095392"/>
    </source>
</evidence>
<dbReference type="PANTHER" id="PTHR43433:SF5">
    <property type="entry name" value="AB HYDROLASE-1 DOMAIN-CONTAINING PROTEIN"/>
    <property type="match status" value="1"/>
</dbReference>
<accession>A0AB36FNM0</accession>
<reference evidence="2 3" key="1">
    <citation type="submission" date="2016-09" db="EMBL/GenBank/DDBJ databases">
        <title>Draft Genome Sequence of four Alteromonas macleodii strains isolated from copper coupons and grown long-term at elevated copper levels.</title>
        <authorList>
            <person name="Cusick K."/>
            <person name="Dale J."/>
            <person name="Little B."/>
            <person name="Biffinger J."/>
        </authorList>
    </citation>
    <scope>NUCLEOTIDE SEQUENCE [LARGE SCALE GENOMIC DNA]</scope>
    <source>
        <strain evidence="2 3">KCP01</strain>
    </source>
</reference>
<proteinExistence type="predicted"/>
<dbReference type="InterPro" id="IPR029058">
    <property type="entry name" value="AB_hydrolase_fold"/>
</dbReference>
<dbReference type="PANTHER" id="PTHR43433">
    <property type="entry name" value="HYDROLASE, ALPHA/BETA FOLD FAMILY PROTEIN"/>
    <property type="match status" value="1"/>
</dbReference>
<keyword evidence="2" id="KW-0378">Hydrolase</keyword>
<dbReference type="SUPFAM" id="SSF53474">
    <property type="entry name" value="alpha/beta-Hydrolases"/>
    <property type="match status" value="1"/>
</dbReference>
<dbReference type="Pfam" id="PF12697">
    <property type="entry name" value="Abhydrolase_6"/>
    <property type="match status" value="1"/>
</dbReference>
<dbReference type="Gene3D" id="3.40.50.1820">
    <property type="entry name" value="alpha/beta hydrolase"/>
    <property type="match status" value="1"/>
</dbReference>
<dbReference type="AlphaFoldDB" id="A0AB36FNM0"/>
<dbReference type="GO" id="GO:0016787">
    <property type="term" value="F:hydrolase activity"/>
    <property type="evidence" value="ECO:0007669"/>
    <property type="project" value="UniProtKB-KW"/>
</dbReference>
<dbReference type="Proteomes" id="UP000095392">
    <property type="component" value="Unassembled WGS sequence"/>
</dbReference>
<gene>
    <name evidence="2" type="ORF">BFV95_3379</name>
</gene>
<dbReference type="InterPro" id="IPR050471">
    <property type="entry name" value="AB_hydrolase"/>
</dbReference>
<feature type="domain" description="AB hydrolase-1" evidence="1">
    <location>
        <begin position="33"/>
        <end position="221"/>
    </location>
</feature>